<accession>A0A5C8ZWK7</accession>
<proteinExistence type="predicted"/>
<evidence type="ECO:0000313" key="2">
    <source>
        <dbReference type="Proteomes" id="UP000321039"/>
    </source>
</evidence>
<organism evidence="1 2">
    <name type="scientific">Parahaliea maris</name>
    <dbReference type="NCBI Taxonomy" id="2716870"/>
    <lineage>
        <taxon>Bacteria</taxon>
        <taxon>Pseudomonadati</taxon>
        <taxon>Pseudomonadota</taxon>
        <taxon>Gammaproteobacteria</taxon>
        <taxon>Cellvibrionales</taxon>
        <taxon>Halieaceae</taxon>
        <taxon>Parahaliea</taxon>
    </lineage>
</organism>
<dbReference type="Proteomes" id="UP000321039">
    <property type="component" value="Unassembled WGS sequence"/>
</dbReference>
<sequence length="144" mass="17010">MSRYQLYRELMHFTIVKDGDMDWAGKFHFTPSGFGFEANDSEGGTFRLVSSGMLFWRKLTLIDGHQEVDRFSPYRSRKHDVVLKRGRDIFLDGRDAFSFSYRRELTEHGMRIASWEYPLTPYERTIYTLVLLREQGRRPPGTAM</sequence>
<reference evidence="1 2" key="1">
    <citation type="submission" date="2019-08" db="EMBL/GenBank/DDBJ databases">
        <title>Parahaliea maris sp. nov., isolated from the surface seawater.</title>
        <authorList>
            <person name="Liu Y."/>
        </authorList>
    </citation>
    <scope>NUCLEOTIDE SEQUENCE [LARGE SCALE GENOMIC DNA]</scope>
    <source>
        <strain evidence="1 2">HSLHS9</strain>
    </source>
</reference>
<comment type="caution">
    <text evidence="1">The sequence shown here is derived from an EMBL/GenBank/DDBJ whole genome shotgun (WGS) entry which is preliminary data.</text>
</comment>
<name>A0A5C8ZWK7_9GAMM</name>
<evidence type="ECO:0000313" key="1">
    <source>
        <dbReference type="EMBL" id="TXS91940.1"/>
    </source>
</evidence>
<gene>
    <name evidence="1" type="ORF">FV139_14535</name>
</gene>
<protein>
    <submittedName>
        <fullName evidence="1">Uncharacterized protein</fullName>
    </submittedName>
</protein>
<dbReference type="RefSeq" id="WP_148069179.1">
    <property type="nucleotide sequence ID" value="NZ_VRZA01000005.1"/>
</dbReference>
<dbReference type="AlphaFoldDB" id="A0A5C8ZWK7"/>
<keyword evidence="2" id="KW-1185">Reference proteome</keyword>
<dbReference type="EMBL" id="VRZA01000005">
    <property type="protein sequence ID" value="TXS91940.1"/>
    <property type="molecule type" value="Genomic_DNA"/>
</dbReference>